<evidence type="ECO:0000256" key="1">
    <source>
        <dbReference type="ARBA" id="ARBA00023235"/>
    </source>
</evidence>
<dbReference type="EMBL" id="CP000679">
    <property type="protein sequence ID" value="ABP66620.1"/>
    <property type="molecule type" value="Genomic_DNA"/>
</dbReference>
<dbReference type="EC" id="5.1.3.14" evidence="3"/>
<dbReference type="NCBIfam" id="TIGR00236">
    <property type="entry name" value="wecB"/>
    <property type="match status" value="1"/>
</dbReference>
<name>A4XI85_CALS8</name>
<organism evidence="7 8">
    <name type="scientific">Caldicellulosiruptor saccharolyticus (strain ATCC 43494 / DSM 8903 / Tp8T 6331)</name>
    <dbReference type="NCBI Taxonomy" id="351627"/>
    <lineage>
        <taxon>Bacteria</taxon>
        <taxon>Bacillati</taxon>
        <taxon>Bacillota</taxon>
        <taxon>Bacillota incertae sedis</taxon>
        <taxon>Caldicellulosiruptorales</taxon>
        <taxon>Caldicellulosiruptoraceae</taxon>
        <taxon>Caldicellulosiruptor</taxon>
    </lineage>
</organism>
<evidence type="ECO:0000256" key="5">
    <source>
        <dbReference type="RuleBase" id="RU003513"/>
    </source>
</evidence>
<evidence type="ECO:0000313" key="7">
    <source>
        <dbReference type="EMBL" id="ABP66620.1"/>
    </source>
</evidence>
<dbReference type="KEGG" id="csc:Csac_1006"/>
<dbReference type="GO" id="GO:0008761">
    <property type="term" value="F:UDP-N-acetylglucosamine 2-epimerase activity"/>
    <property type="evidence" value="ECO:0007669"/>
    <property type="project" value="UniProtKB-EC"/>
</dbReference>
<dbReference type="OrthoDB" id="9803238at2"/>
<gene>
    <name evidence="7" type="ordered locus">Csac_1006</name>
</gene>
<proteinExistence type="inferred from homology"/>
<keyword evidence="1 5" id="KW-0413">Isomerase</keyword>
<accession>A4XI85</accession>
<evidence type="ECO:0000313" key="8">
    <source>
        <dbReference type="Proteomes" id="UP000000256"/>
    </source>
</evidence>
<dbReference type="FunFam" id="3.40.50.2000:FF:000043">
    <property type="entry name" value="UDP-N-acetylglucosamine 2-epimerase"/>
    <property type="match status" value="1"/>
</dbReference>
<evidence type="ECO:0000256" key="4">
    <source>
        <dbReference type="ARBA" id="ARBA00079400"/>
    </source>
</evidence>
<comment type="similarity">
    <text evidence="2 5">Belongs to the UDP-N-acetylglucosamine 2-epimerase family.</text>
</comment>
<dbReference type="InterPro" id="IPR003331">
    <property type="entry name" value="UDP_GlcNAc_Epimerase_2_dom"/>
</dbReference>
<dbReference type="CDD" id="cd03786">
    <property type="entry name" value="GTB_UDP-GlcNAc_2-Epimerase"/>
    <property type="match status" value="1"/>
</dbReference>
<dbReference type="HOGENOM" id="CLU_041674_1_0_9"/>
<dbReference type="PANTHER" id="PTHR43174">
    <property type="entry name" value="UDP-N-ACETYLGLUCOSAMINE 2-EPIMERASE"/>
    <property type="match status" value="1"/>
</dbReference>
<sequence length="396" mass="45311">MIKTLIVFGTRPEAIKMAPLIKELQSDSHFEVRICVTAQHRQMLDQVLDIFKINPDYDLNIMKQNQSLYSLTADVIIKFEEVLKKEKPDIVLVHGDTTTTFASALSSFYFKTKVGHVEAGLRTYNKFSPFPEEMNRKLTAVLCDIHFAPTRRAKLNLLNEGVEEKDIFVTGNTVIDTLKYTVKQNYKFREPILNEIDYTKRIITLTAHRRENFGKPLENIFEAVLCLADSFDDILFVYPVHLNPNVKDVAERVLKGHPRIILTGPIDVDDMHNLMARSYLVLTDSGGLQEEAPSLGKPVVVLRDTTERPEAVLANTVKVAGTDKERIIEIVEKLLTDKEEYSKMAHAVNPYGDGFASRRIKDALLYYFGYKKETPEEFKGSDMYVQKLYRRVLKAD</sequence>
<dbReference type="eggNOG" id="COG0381">
    <property type="taxonomic scope" value="Bacteria"/>
</dbReference>
<evidence type="ECO:0000256" key="2">
    <source>
        <dbReference type="ARBA" id="ARBA00038209"/>
    </source>
</evidence>
<dbReference type="Proteomes" id="UP000000256">
    <property type="component" value="Chromosome"/>
</dbReference>
<dbReference type="InterPro" id="IPR029767">
    <property type="entry name" value="WecB-like"/>
</dbReference>
<reference evidence="7 8" key="1">
    <citation type="journal article" date="2008" name="Appl. Environ. Microbiol.">
        <title>Hydrogenomics of the extremely thermophilic bacterium Caldicellulosiruptor saccharolyticus.</title>
        <authorList>
            <person name="van de Werken H.J."/>
            <person name="Verhaart M.R."/>
            <person name="VanFossen A.L."/>
            <person name="Willquist K."/>
            <person name="Lewis D.L."/>
            <person name="Nichols J.D."/>
            <person name="Goorissen H.P."/>
            <person name="Mongodin E.F."/>
            <person name="Nelson K.E."/>
            <person name="van Niel E.W."/>
            <person name="Stams A.J."/>
            <person name="Ward D.E."/>
            <person name="de Vos W.M."/>
            <person name="van der Oost J."/>
            <person name="Kelly R.M."/>
            <person name="Kengen S.W."/>
        </authorList>
    </citation>
    <scope>NUCLEOTIDE SEQUENCE [LARGE SCALE GENOMIC DNA]</scope>
    <source>
        <strain evidence="8">ATCC 43494 / DSM 8903 / Tp8T 6331</strain>
    </source>
</reference>
<dbReference type="SUPFAM" id="SSF53756">
    <property type="entry name" value="UDP-Glycosyltransferase/glycogen phosphorylase"/>
    <property type="match status" value="1"/>
</dbReference>
<protein>
    <recommendedName>
        <fullName evidence="3">UDP-N-acetylglucosamine 2-epimerase (non-hydrolyzing)</fullName>
        <ecNumber evidence="3">5.1.3.14</ecNumber>
    </recommendedName>
    <alternativeName>
        <fullName evidence="4">UDP-GlcNAc-2-epimerase</fullName>
    </alternativeName>
</protein>
<dbReference type="STRING" id="351627.Csac_1006"/>
<feature type="domain" description="UDP-N-acetylglucosamine 2-epimerase" evidence="6">
    <location>
        <begin position="22"/>
        <end position="364"/>
    </location>
</feature>
<dbReference type="Gene3D" id="3.40.50.2000">
    <property type="entry name" value="Glycogen Phosphorylase B"/>
    <property type="match status" value="2"/>
</dbReference>
<evidence type="ECO:0000256" key="3">
    <source>
        <dbReference type="ARBA" id="ARBA00038858"/>
    </source>
</evidence>
<dbReference type="RefSeq" id="WP_011916566.1">
    <property type="nucleotide sequence ID" value="NC_009437.1"/>
</dbReference>
<keyword evidence="8" id="KW-1185">Reference proteome</keyword>
<dbReference type="Pfam" id="PF02350">
    <property type="entry name" value="Epimerase_2"/>
    <property type="match status" value="1"/>
</dbReference>
<dbReference type="PANTHER" id="PTHR43174:SF2">
    <property type="entry name" value="UDP-N-ACETYLGLUCOSAMINE 2-EPIMERASE"/>
    <property type="match status" value="1"/>
</dbReference>
<evidence type="ECO:0000259" key="6">
    <source>
        <dbReference type="Pfam" id="PF02350"/>
    </source>
</evidence>
<dbReference type="AlphaFoldDB" id="A4XI85"/>